<protein>
    <submittedName>
        <fullName evidence="1">Uncharacterized protein</fullName>
    </submittedName>
</protein>
<name>A0ABS5NVS3_9BACI</name>
<reference evidence="1 2" key="1">
    <citation type="submission" date="2021-05" db="EMBL/GenBank/DDBJ databases">
        <title>Novel Bacillus species.</title>
        <authorList>
            <person name="Liu G."/>
        </authorList>
    </citation>
    <scope>NUCLEOTIDE SEQUENCE [LARGE SCALE GENOMIC DNA]</scope>
    <source>
        <strain evidence="1 2">FJAT-49705</strain>
    </source>
</reference>
<comment type="caution">
    <text evidence="1">The sequence shown here is derived from an EMBL/GenBank/DDBJ whole genome shotgun (WGS) entry which is preliminary data.</text>
</comment>
<proteinExistence type="predicted"/>
<dbReference type="RefSeq" id="WP_213103967.1">
    <property type="nucleotide sequence ID" value="NZ_JAGYPM010000004.1"/>
</dbReference>
<gene>
    <name evidence="1" type="ORF">KHA94_17380</name>
</gene>
<keyword evidence="2" id="KW-1185">Reference proteome</keyword>
<accession>A0ABS5NVS3</accession>
<sequence length="64" mass="7913">MEIAKRIYRVRKIDFHLYLLNFETNKEFGYNIIWEKNIVSNIIWLEELNLLLKLFLKSIEQELI</sequence>
<organism evidence="1 2">
    <name type="scientific">Cytobacillus citreus</name>
    <dbReference type="NCBI Taxonomy" id="2833586"/>
    <lineage>
        <taxon>Bacteria</taxon>
        <taxon>Bacillati</taxon>
        <taxon>Bacillota</taxon>
        <taxon>Bacilli</taxon>
        <taxon>Bacillales</taxon>
        <taxon>Bacillaceae</taxon>
        <taxon>Cytobacillus</taxon>
    </lineage>
</organism>
<dbReference type="Proteomes" id="UP000681027">
    <property type="component" value="Unassembled WGS sequence"/>
</dbReference>
<evidence type="ECO:0000313" key="1">
    <source>
        <dbReference type="EMBL" id="MBS4191942.1"/>
    </source>
</evidence>
<evidence type="ECO:0000313" key="2">
    <source>
        <dbReference type="Proteomes" id="UP000681027"/>
    </source>
</evidence>
<dbReference type="EMBL" id="JAGYPM010000004">
    <property type="protein sequence ID" value="MBS4191942.1"/>
    <property type="molecule type" value="Genomic_DNA"/>
</dbReference>